<organism evidence="1">
    <name type="scientific">Eutreptiella gymnastica</name>
    <dbReference type="NCBI Taxonomy" id="73025"/>
    <lineage>
        <taxon>Eukaryota</taxon>
        <taxon>Discoba</taxon>
        <taxon>Euglenozoa</taxon>
        <taxon>Euglenida</taxon>
        <taxon>Spirocuta</taxon>
        <taxon>Euglenophyceae</taxon>
        <taxon>Eutreptiales</taxon>
        <taxon>Eutreptiaceae</taxon>
        <taxon>Eutreptiella</taxon>
    </lineage>
</organism>
<accession>A0A7S4FJH9</accession>
<proteinExistence type="predicted"/>
<reference evidence="1" key="1">
    <citation type="submission" date="2021-01" db="EMBL/GenBank/DDBJ databases">
        <authorList>
            <person name="Corre E."/>
            <person name="Pelletier E."/>
            <person name="Niang G."/>
            <person name="Scheremetjew M."/>
            <person name="Finn R."/>
            <person name="Kale V."/>
            <person name="Holt S."/>
            <person name="Cochrane G."/>
            <person name="Meng A."/>
            <person name="Brown T."/>
            <person name="Cohen L."/>
        </authorList>
    </citation>
    <scope>NUCLEOTIDE SEQUENCE</scope>
    <source>
        <strain evidence="1">CCMP1594</strain>
    </source>
</reference>
<name>A0A7S4FJH9_9EUGL</name>
<sequence length="106" mass="11991">MFPSINMDVSTVIANHIRADHTMITAQNHIHHRMATEDELASPPPPNSQGRSHTFFVHVAKYSNLCRRAYKHKKASAEGPAEYINMCNGAQINIHKHHKRAWQLGA</sequence>
<dbReference type="EMBL" id="HBJA01029853">
    <property type="protein sequence ID" value="CAE0798675.1"/>
    <property type="molecule type" value="Transcribed_RNA"/>
</dbReference>
<gene>
    <name evidence="1" type="ORF">EGYM00163_LOCUS9795</name>
</gene>
<evidence type="ECO:0000313" key="1">
    <source>
        <dbReference type="EMBL" id="CAE0798675.1"/>
    </source>
</evidence>
<protein>
    <submittedName>
        <fullName evidence="1">Uncharacterized protein</fullName>
    </submittedName>
</protein>
<dbReference type="AlphaFoldDB" id="A0A7S4FJH9"/>